<organism evidence="2 3">
    <name type="scientific">Pseudoscardovia radai</name>
    <dbReference type="NCBI Taxonomy" id="987066"/>
    <lineage>
        <taxon>Bacteria</taxon>
        <taxon>Bacillati</taxon>
        <taxon>Actinomycetota</taxon>
        <taxon>Actinomycetes</taxon>
        <taxon>Bifidobacteriales</taxon>
        <taxon>Bifidobacteriaceae</taxon>
        <taxon>Pseudoscardovia</taxon>
    </lineage>
</organism>
<dbReference type="EMBL" id="MWWR01000003">
    <property type="protein sequence ID" value="OZG52635.1"/>
    <property type="molecule type" value="Genomic_DNA"/>
</dbReference>
<keyword evidence="3" id="KW-1185">Reference proteome</keyword>
<gene>
    <name evidence="2" type="ORF">PSRA_0367</name>
</gene>
<dbReference type="Proteomes" id="UP000216725">
    <property type="component" value="Unassembled WGS sequence"/>
</dbReference>
<proteinExistence type="predicted"/>
<sequence>MGGDRKGRGRKQEEWGQEGMGGGAKRERREREDSEEGPRYRKVPGNPPDAPSARAMGYSEGRLSHGGNDVVERRCMQKFKKPQGS</sequence>
<evidence type="ECO:0000313" key="2">
    <source>
        <dbReference type="EMBL" id="OZG52635.1"/>
    </source>
</evidence>
<dbReference type="AlphaFoldDB" id="A0A261F0M8"/>
<feature type="compositionally biased region" description="Basic residues" evidence="1">
    <location>
        <begin position="76"/>
        <end position="85"/>
    </location>
</feature>
<reference evidence="2 3" key="1">
    <citation type="journal article" date="2017" name="BMC Genomics">
        <title>Comparative genomic and phylogenomic analyses of the Bifidobacteriaceae family.</title>
        <authorList>
            <person name="Lugli G.A."/>
            <person name="Milani C."/>
            <person name="Turroni F."/>
            <person name="Duranti S."/>
            <person name="Mancabelli L."/>
            <person name="Mangifesta M."/>
            <person name="Ferrario C."/>
            <person name="Modesto M."/>
            <person name="Mattarelli P."/>
            <person name="Jiri K."/>
            <person name="van Sinderen D."/>
            <person name="Ventura M."/>
        </authorList>
    </citation>
    <scope>NUCLEOTIDE SEQUENCE [LARGE SCALE GENOMIC DNA]</scope>
    <source>
        <strain evidence="2 3">DSM 24742</strain>
    </source>
</reference>
<feature type="compositionally biased region" description="Basic and acidic residues" evidence="1">
    <location>
        <begin position="24"/>
        <end position="39"/>
    </location>
</feature>
<accession>A0A261F0M8</accession>
<evidence type="ECO:0000313" key="3">
    <source>
        <dbReference type="Proteomes" id="UP000216725"/>
    </source>
</evidence>
<feature type="region of interest" description="Disordered" evidence="1">
    <location>
        <begin position="1"/>
        <end position="85"/>
    </location>
</feature>
<feature type="compositionally biased region" description="Basic and acidic residues" evidence="1">
    <location>
        <begin position="1"/>
        <end position="14"/>
    </location>
</feature>
<protein>
    <submittedName>
        <fullName evidence="2">Uncharacterized protein</fullName>
    </submittedName>
</protein>
<comment type="caution">
    <text evidence="2">The sequence shown here is derived from an EMBL/GenBank/DDBJ whole genome shotgun (WGS) entry which is preliminary data.</text>
</comment>
<name>A0A261F0M8_9BIFI</name>
<evidence type="ECO:0000256" key="1">
    <source>
        <dbReference type="SAM" id="MobiDB-lite"/>
    </source>
</evidence>